<organism evidence="3 4">
    <name type="scientific">Racocetra fulgida</name>
    <dbReference type="NCBI Taxonomy" id="60492"/>
    <lineage>
        <taxon>Eukaryota</taxon>
        <taxon>Fungi</taxon>
        <taxon>Fungi incertae sedis</taxon>
        <taxon>Mucoromycota</taxon>
        <taxon>Glomeromycotina</taxon>
        <taxon>Glomeromycetes</taxon>
        <taxon>Diversisporales</taxon>
        <taxon>Gigasporaceae</taxon>
        <taxon>Racocetra</taxon>
    </lineage>
</organism>
<name>A0A9N9FJG9_9GLOM</name>
<dbReference type="AlphaFoldDB" id="A0A9N9FJG9"/>
<dbReference type="Proteomes" id="UP000789396">
    <property type="component" value="Unassembled WGS sequence"/>
</dbReference>
<feature type="coiled-coil region" evidence="1">
    <location>
        <begin position="111"/>
        <end position="157"/>
    </location>
</feature>
<feature type="compositionally biased region" description="Basic and acidic residues" evidence="2">
    <location>
        <begin position="1"/>
        <end position="22"/>
    </location>
</feature>
<evidence type="ECO:0000256" key="2">
    <source>
        <dbReference type="SAM" id="MobiDB-lite"/>
    </source>
</evidence>
<keyword evidence="4" id="KW-1185">Reference proteome</keyword>
<protein>
    <submittedName>
        <fullName evidence="3">14674_t:CDS:1</fullName>
    </submittedName>
</protein>
<keyword evidence="1" id="KW-0175">Coiled coil</keyword>
<feature type="region of interest" description="Disordered" evidence="2">
    <location>
        <begin position="1"/>
        <end position="55"/>
    </location>
</feature>
<dbReference type="EMBL" id="CAJVPZ010004073">
    <property type="protein sequence ID" value="CAG8540608.1"/>
    <property type="molecule type" value="Genomic_DNA"/>
</dbReference>
<evidence type="ECO:0000256" key="1">
    <source>
        <dbReference type="SAM" id="Coils"/>
    </source>
</evidence>
<evidence type="ECO:0000313" key="4">
    <source>
        <dbReference type="Proteomes" id="UP000789396"/>
    </source>
</evidence>
<comment type="caution">
    <text evidence="3">The sequence shown here is derived from an EMBL/GenBank/DDBJ whole genome shotgun (WGS) entry which is preliminary data.</text>
</comment>
<feature type="compositionally biased region" description="Acidic residues" evidence="2">
    <location>
        <begin position="41"/>
        <end position="51"/>
    </location>
</feature>
<reference evidence="3" key="1">
    <citation type="submission" date="2021-06" db="EMBL/GenBank/DDBJ databases">
        <authorList>
            <person name="Kallberg Y."/>
            <person name="Tangrot J."/>
            <person name="Rosling A."/>
        </authorList>
    </citation>
    <scope>NUCLEOTIDE SEQUENCE</scope>
    <source>
        <strain evidence="3">IN212</strain>
    </source>
</reference>
<gene>
    <name evidence="3" type="ORF">RFULGI_LOCUS4205</name>
</gene>
<sequence>MKNSSKEYESLSFRDTDAPTEKTDEDNSPEGANGILPDKSDDTDNDSDFDDESFREMSKSWELAKELLNIPVETRTPDRLPLSPQLAPISNLEAGLKEIIDTADKTIDDFKKETEAEVEMAQEEKLLAKKAATETKLTNLRDKLDQLEKKLAEVINGTDDGTKKKEGQIECANKEHKKDLLKKLNEAVKDKTR</sequence>
<accession>A0A9N9FJG9</accession>
<evidence type="ECO:0000313" key="3">
    <source>
        <dbReference type="EMBL" id="CAG8540608.1"/>
    </source>
</evidence>
<proteinExistence type="predicted"/>
<feature type="non-terminal residue" evidence="3">
    <location>
        <position position="1"/>
    </location>
</feature>